<accession>A0A517ZQY7</accession>
<keyword evidence="4" id="KW-1185">Reference proteome</keyword>
<keyword evidence="1" id="KW-0472">Membrane</keyword>
<feature type="transmembrane region" description="Helical" evidence="1">
    <location>
        <begin position="36"/>
        <end position="56"/>
    </location>
</feature>
<sequence>MSENQSNANEWQACPQGEVGQLVVGLRGKRRTRRSMVIGGTASAVIVLLLVGNFAINKMQSPEIAALKCHDVESMADNYVAGKLAPAETEHVRLHLENCRRCREKIAELQKLKANGDVAQRRTRLLKQHESQAFAAL</sequence>
<dbReference type="Gene3D" id="1.10.10.1320">
    <property type="entry name" value="Anti-sigma factor, zinc-finger domain"/>
    <property type="match status" value="1"/>
</dbReference>
<gene>
    <name evidence="3" type="ORF">Mal52_33950</name>
</gene>
<evidence type="ECO:0000256" key="1">
    <source>
        <dbReference type="SAM" id="Phobius"/>
    </source>
</evidence>
<dbReference type="InterPro" id="IPR027383">
    <property type="entry name" value="Znf_put"/>
</dbReference>
<dbReference type="EMBL" id="CP036276">
    <property type="protein sequence ID" value="QDU44909.1"/>
    <property type="molecule type" value="Genomic_DNA"/>
</dbReference>
<dbReference type="Proteomes" id="UP000319383">
    <property type="component" value="Chromosome"/>
</dbReference>
<evidence type="ECO:0000313" key="4">
    <source>
        <dbReference type="Proteomes" id="UP000319383"/>
    </source>
</evidence>
<dbReference type="RefSeq" id="WP_197534239.1">
    <property type="nucleotide sequence ID" value="NZ_CP036276.1"/>
</dbReference>
<keyword evidence="1" id="KW-0812">Transmembrane</keyword>
<proteinExistence type="predicted"/>
<dbReference type="Pfam" id="PF13490">
    <property type="entry name" value="zf-HC2"/>
    <property type="match status" value="1"/>
</dbReference>
<keyword evidence="1" id="KW-1133">Transmembrane helix</keyword>
<reference evidence="3 4" key="1">
    <citation type="submission" date="2019-02" db="EMBL/GenBank/DDBJ databases">
        <title>Deep-cultivation of Planctomycetes and their phenomic and genomic characterization uncovers novel biology.</title>
        <authorList>
            <person name="Wiegand S."/>
            <person name="Jogler M."/>
            <person name="Boedeker C."/>
            <person name="Pinto D."/>
            <person name="Vollmers J."/>
            <person name="Rivas-Marin E."/>
            <person name="Kohn T."/>
            <person name="Peeters S.H."/>
            <person name="Heuer A."/>
            <person name="Rast P."/>
            <person name="Oberbeckmann S."/>
            <person name="Bunk B."/>
            <person name="Jeske O."/>
            <person name="Meyerdierks A."/>
            <person name="Storesund J.E."/>
            <person name="Kallscheuer N."/>
            <person name="Luecker S."/>
            <person name="Lage O.M."/>
            <person name="Pohl T."/>
            <person name="Merkel B.J."/>
            <person name="Hornburger P."/>
            <person name="Mueller R.-W."/>
            <person name="Bruemmer F."/>
            <person name="Labrenz M."/>
            <person name="Spormann A.M."/>
            <person name="Op den Camp H."/>
            <person name="Overmann J."/>
            <person name="Amann R."/>
            <person name="Jetten M.S.M."/>
            <person name="Mascher T."/>
            <person name="Medema M.H."/>
            <person name="Devos D.P."/>
            <person name="Kaster A.-K."/>
            <person name="Ovreas L."/>
            <person name="Rohde M."/>
            <person name="Galperin M.Y."/>
            <person name="Jogler C."/>
        </authorList>
    </citation>
    <scope>NUCLEOTIDE SEQUENCE [LARGE SCALE GENOMIC DNA]</scope>
    <source>
        <strain evidence="3 4">Mal52</strain>
    </source>
</reference>
<dbReference type="KEGG" id="sdyn:Mal52_33950"/>
<evidence type="ECO:0000313" key="3">
    <source>
        <dbReference type="EMBL" id="QDU44909.1"/>
    </source>
</evidence>
<name>A0A517ZQY7_9PLAN</name>
<feature type="domain" description="Putative zinc-finger" evidence="2">
    <location>
        <begin position="69"/>
        <end position="103"/>
    </location>
</feature>
<dbReference type="InterPro" id="IPR041916">
    <property type="entry name" value="Anti_sigma_zinc_sf"/>
</dbReference>
<protein>
    <recommendedName>
        <fullName evidence="2">Putative zinc-finger domain-containing protein</fullName>
    </recommendedName>
</protein>
<organism evidence="3 4">
    <name type="scientific">Symmachiella dynata</name>
    <dbReference type="NCBI Taxonomy" id="2527995"/>
    <lineage>
        <taxon>Bacteria</taxon>
        <taxon>Pseudomonadati</taxon>
        <taxon>Planctomycetota</taxon>
        <taxon>Planctomycetia</taxon>
        <taxon>Planctomycetales</taxon>
        <taxon>Planctomycetaceae</taxon>
        <taxon>Symmachiella</taxon>
    </lineage>
</organism>
<evidence type="ECO:0000259" key="2">
    <source>
        <dbReference type="Pfam" id="PF13490"/>
    </source>
</evidence>
<dbReference type="AlphaFoldDB" id="A0A517ZQY7"/>